<dbReference type="Proteomes" id="UP000886808">
    <property type="component" value="Unassembled WGS sequence"/>
</dbReference>
<evidence type="ECO:0000256" key="1">
    <source>
        <dbReference type="ARBA" id="ARBA00004496"/>
    </source>
</evidence>
<dbReference type="GO" id="GO:0005737">
    <property type="term" value="C:cytoplasm"/>
    <property type="evidence" value="ECO:0007669"/>
    <property type="project" value="UniProtKB-SubCell"/>
</dbReference>
<comment type="similarity">
    <text evidence="2">Belongs to the TsaE family.</text>
</comment>
<dbReference type="GO" id="GO:0046872">
    <property type="term" value="F:metal ion binding"/>
    <property type="evidence" value="ECO:0007669"/>
    <property type="project" value="UniProtKB-KW"/>
</dbReference>
<dbReference type="Gene3D" id="3.40.50.300">
    <property type="entry name" value="P-loop containing nucleotide triphosphate hydrolases"/>
    <property type="match status" value="1"/>
</dbReference>
<evidence type="ECO:0000256" key="5">
    <source>
        <dbReference type="ARBA" id="ARBA00022694"/>
    </source>
</evidence>
<proteinExistence type="inferred from homology"/>
<sequence>MSEYLSHSPEDTEKIGADFAKTLKKGDVIAFTGDLGAGKTAFSRGILYGLGYKGRVTSPTFAIANEYHTDLFDVVHFDMYRILDPEALFELGFDEYLDSKRIILIEWSENINDALPDHKLVSIKYGTEPDDRIITIEEVHV</sequence>
<keyword evidence="8" id="KW-0067">ATP-binding</keyword>
<dbReference type="EMBL" id="DXIE01000008">
    <property type="protein sequence ID" value="HIV61434.1"/>
    <property type="molecule type" value="Genomic_DNA"/>
</dbReference>
<dbReference type="GO" id="GO:0005524">
    <property type="term" value="F:ATP binding"/>
    <property type="evidence" value="ECO:0007669"/>
    <property type="project" value="UniProtKB-KW"/>
</dbReference>
<dbReference type="InterPro" id="IPR003442">
    <property type="entry name" value="T6A_TsaE"/>
</dbReference>
<name>A0A9D1PH44_9FIRM</name>
<evidence type="ECO:0000256" key="8">
    <source>
        <dbReference type="ARBA" id="ARBA00022840"/>
    </source>
</evidence>
<organism evidence="11 12">
    <name type="scientific">Candidatus Butyricicoccus avistercoris</name>
    <dbReference type="NCBI Taxonomy" id="2838518"/>
    <lineage>
        <taxon>Bacteria</taxon>
        <taxon>Bacillati</taxon>
        <taxon>Bacillota</taxon>
        <taxon>Clostridia</taxon>
        <taxon>Eubacteriales</taxon>
        <taxon>Butyricicoccaceae</taxon>
        <taxon>Butyricicoccus</taxon>
    </lineage>
</organism>
<comment type="caution">
    <text evidence="11">The sequence shown here is derived from an EMBL/GenBank/DDBJ whole genome shotgun (WGS) entry which is preliminary data.</text>
</comment>
<evidence type="ECO:0000256" key="9">
    <source>
        <dbReference type="ARBA" id="ARBA00022842"/>
    </source>
</evidence>
<dbReference type="NCBIfam" id="TIGR00150">
    <property type="entry name" value="T6A_YjeE"/>
    <property type="match status" value="1"/>
</dbReference>
<dbReference type="InterPro" id="IPR027417">
    <property type="entry name" value="P-loop_NTPase"/>
</dbReference>
<evidence type="ECO:0000256" key="10">
    <source>
        <dbReference type="ARBA" id="ARBA00032441"/>
    </source>
</evidence>
<accession>A0A9D1PH44</accession>
<evidence type="ECO:0000256" key="2">
    <source>
        <dbReference type="ARBA" id="ARBA00007599"/>
    </source>
</evidence>
<protein>
    <recommendedName>
        <fullName evidence="3">tRNA threonylcarbamoyladenosine biosynthesis protein TsaE</fullName>
    </recommendedName>
    <alternativeName>
        <fullName evidence="10">t(6)A37 threonylcarbamoyladenosine biosynthesis protein TsaE</fullName>
    </alternativeName>
</protein>
<evidence type="ECO:0000313" key="11">
    <source>
        <dbReference type="EMBL" id="HIV61434.1"/>
    </source>
</evidence>
<dbReference type="AlphaFoldDB" id="A0A9D1PH44"/>
<keyword evidence="5" id="KW-0819">tRNA processing</keyword>
<evidence type="ECO:0000256" key="7">
    <source>
        <dbReference type="ARBA" id="ARBA00022741"/>
    </source>
</evidence>
<comment type="subcellular location">
    <subcellularLocation>
        <location evidence="1">Cytoplasm</location>
    </subcellularLocation>
</comment>
<keyword evidence="7" id="KW-0547">Nucleotide-binding</keyword>
<dbReference type="PANTHER" id="PTHR33540:SF2">
    <property type="entry name" value="TRNA THREONYLCARBAMOYLADENOSINE BIOSYNTHESIS PROTEIN TSAE"/>
    <property type="match status" value="1"/>
</dbReference>
<reference evidence="11" key="1">
    <citation type="journal article" date="2021" name="PeerJ">
        <title>Extensive microbial diversity within the chicken gut microbiome revealed by metagenomics and culture.</title>
        <authorList>
            <person name="Gilroy R."/>
            <person name="Ravi A."/>
            <person name="Getino M."/>
            <person name="Pursley I."/>
            <person name="Horton D.L."/>
            <person name="Alikhan N.F."/>
            <person name="Baker D."/>
            <person name="Gharbi K."/>
            <person name="Hall N."/>
            <person name="Watson M."/>
            <person name="Adriaenssens E.M."/>
            <person name="Foster-Nyarko E."/>
            <person name="Jarju S."/>
            <person name="Secka A."/>
            <person name="Antonio M."/>
            <person name="Oren A."/>
            <person name="Chaudhuri R.R."/>
            <person name="La Ragione R."/>
            <person name="Hildebrand F."/>
            <person name="Pallen M.J."/>
        </authorList>
    </citation>
    <scope>NUCLEOTIDE SEQUENCE</scope>
    <source>
        <strain evidence="11">CHK193-4272</strain>
    </source>
</reference>
<evidence type="ECO:0000256" key="3">
    <source>
        <dbReference type="ARBA" id="ARBA00019010"/>
    </source>
</evidence>
<reference evidence="11" key="2">
    <citation type="submission" date="2021-04" db="EMBL/GenBank/DDBJ databases">
        <authorList>
            <person name="Gilroy R."/>
        </authorList>
    </citation>
    <scope>NUCLEOTIDE SEQUENCE</scope>
    <source>
        <strain evidence="11">CHK193-4272</strain>
    </source>
</reference>
<gene>
    <name evidence="11" type="primary">tsaE</name>
    <name evidence="11" type="ORF">H9746_01080</name>
</gene>
<dbReference type="SUPFAM" id="SSF52540">
    <property type="entry name" value="P-loop containing nucleoside triphosphate hydrolases"/>
    <property type="match status" value="1"/>
</dbReference>
<dbReference type="PANTHER" id="PTHR33540">
    <property type="entry name" value="TRNA THREONYLCARBAMOYLADENOSINE BIOSYNTHESIS PROTEIN TSAE"/>
    <property type="match status" value="1"/>
</dbReference>
<evidence type="ECO:0000256" key="6">
    <source>
        <dbReference type="ARBA" id="ARBA00022723"/>
    </source>
</evidence>
<keyword evidence="4" id="KW-0963">Cytoplasm</keyword>
<dbReference type="Pfam" id="PF02367">
    <property type="entry name" value="TsaE"/>
    <property type="match status" value="1"/>
</dbReference>
<evidence type="ECO:0000313" key="12">
    <source>
        <dbReference type="Proteomes" id="UP000886808"/>
    </source>
</evidence>
<evidence type="ECO:0000256" key="4">
    <source>
        <dbReference type="ARBA" id="ARBA00022490"/>
    </source>
</evidence>
<dbReference type="GO" id="GO:0002949">
    <property type="term" value="P:tRNA threonylcarbamoyladenosine modification"/>
    <property type="evidence" value="ECO:0007669"/>
    <property type="project" value="InterPro"/>
</dbReference>
<keyword evidence="9" id="KW-0460">Magnesium</keyword>
<keyword evidence="6" id="KW-0479">Metal-binding</keyword>